<keyword evidence="1" id="KW-0862">Zinc</keyword>
<dbReference type="InterPro" id="IPR000315">
    <property type="entry name" value="Znf_B-box"/>
</dbReference>
<evidence type="ECO:0000256" key="1">
    <source>
        <dbReference type="PROSITE-ProRule" id="PRU00024"/>
    </source>
</evidence>
<feature type="domain" description="B box-type" evidence="2">
    <location>
        <begin position="23"/>
        <end position="61"/>
    </location>
</feature>
<dbReference type="InterPro" id="IPR006734">
    <property type="entry name" value="PLATZ"/>
</dbReference>
<dbReference type="STRING" id="4155.A0A022QXB5"/>
<sequence>MLDSSVVPLWLSSLISDKFFNACLTHKDVKKNETNTFCFDCCVGICPQCFPNHTSHRFIQIRRYMHSDVIRLVDANKLIDCAQIQCNIVNKEKVMFINKRAQTRQPRSSCNLCVTCTSRNLQSTYIYCSLSCKLEHILTSGCDLSSYLRFAEVHESVMEQTGSLRSDSDSNGDGGGQLYRQHLTDTTATEVLKKKRSIRRCIPSEFRPVCEISKSIMNRRKCIPHRSPLH</sequence>
<organism evidence="3 4">
    <name type="scientific">Erythranthe guttata</name>
    <name type="common">Yellow monkey flower</name>
    <name type="synonym">Mimulus guttatus</name>
    <dbReference type="NCBI Taxonomy" id="4155"/>
    <lineage>
        <taxon>Eukaryota</taxon>
        <taxon>Viridiplantae</taxon>
        <taxon>Streptophyta</taxon>
        <taxon>Embryophyta</taxon>
        <taxon>Tracheophyta</taxon>
        <taxon>Spermatophyta</taxon>
        <taxon>Magnoliopsida</taxon>
        <taxon>eudicotyledons</taxon>
        <taxon>Gunneridae</taxon>
        <taxon>Pentapetalae</taxon>
        <taxon>asterids</taxon>
        <taxon>lamiids</taxon>
        <taxon>Lamiales</taxon>
        <taxon>Phrymaceae</taxon>
        <taxon>Erythranthe</taxon>
    </lineage>
</organism>
<protein>
    <recommendedName>
        <fullName evidence="2">B box-type domain-containing protein</fullName>
    </recommendedName>
</protein>
<dbReference type="AlphaFoldDB" id="A0A022QXB5"/>
<keyword evidence="4" id="KW-1185">Reference proteome</keyword>
<keyword evidence="1" id="KW-0863">Zinc-finger</keyword>
<dbReference type="GO" id="GO:0008270">
    <property type="term" value="F:zinc ion binding"/>
    <property type="evidence" value="ECO:0007669"/>
    <property type="project" value="UniProtKB-KW"/>
</dbReference>
<keyword evidence="1" id="KW-0479">Metal-binding</keyword>
<dbReference type="Pfam" id="PF04640">
    <property type="entry name" value="PLATZ"/>
    <property type="match status" value="1"/>
</dbReference>
<dbReference type="PANTHER" id="PTHR31065">
    <property type="entry name" value="PLATZ TRANSCRIPTION FACTOR FAMILY PROTEIN"/>
    <property type="match status" value="1"/>
</dbReference>
<dbReference type="Proteomes" id="UP000030748">
    <property type="component" value="Unassembled WGS sequence"/>
</dbReference>
<dbReference type="PhylomeDB" id="A0A022QXB5"/>
<gene>
    <name evidence="3" type="ORF">MIMGU_mgv1a024626mg</name>
</gene>
<reference evidence="3 4" key="1">
    <citation type="journal article" date="2013" name="Proc. Natl. Acad. Sci. U.S.A.">
        <title>Fine-scale variation in meiotic recombination in Mimulus inferred from population shotgun sequencing.</title>
        <authorList>
            <person name="Hellsten U."/>
            <person name="Wright K.M."/>
            <person name="Jenkins J."/>
            <person name="Shu S."/>
            <person name="Yuan Y."/>
            <person name="Wessler S.R."/>
            <person name="Schmutz J."/>
            <person name="Willis J.H."/>
            <person name="Rokhsar D.S."/>
        </authorList>
    </citation>
    <scope>NUCLEOTIDE SEQUENCE [LARGE SCALE GENOMIC DNA]</scope>
    <source>
        <strain evidence="4">cv. DUN x IM62</strain>
    </source>
</reference>
<dbReference type="PROSITE" id="PS50119">
    <property type="entry name" value="ZF_BBOX"/>
    <property type="match status" value="1"/>
</dbReference>
<name>A0A022QXB5_ERYGU</name>
<dbReference type="PANTHER" id="PTHR31065:SF1">
    <property type="entry name" value="OS09G0116050 PROTEIN"/>
    <property type="match status" value="1"/>
</dbReference>
<proteinExistence type="predicted"/>
<evidence type="ECO:0000313" key="3">
    <source>
        <dbReference type="EMBL" id="EYU31963.1"/>
    </source>
</evidence>
<accession>A0A022QXB5</accession>
<dbReference type="SUPFAM" id="SSF57845">
    <property type="entry name" value="B-box zinc-binding domain"/>
    <property type="match status" value="1"/>
</dbReference>
<dbReference type="eggNOG" id="ENOG502QRZG">
    <property type="taxonomic scope" value="Eukaryota"/>
</dbReference>
<evidence type="ECO:0000259" key="2">
    <source>
        <dbReference type="PROSITE" id="PS50119"/>
    </source>
</evidence>
<evidence type="ECO:0000313" key="4">
    <source>
        <dbReference type="Proteomes" id="UP000030748"/>
    </source>
</evidence>
<dbReference type="EMBL" id="KI630880">
    <property type="protein sequence ID" value="EYU31963.1"/>
    <property type="molecule type" value="Genomic_DNA"/>
</dbReference>